<sequence>MVICGRSVGLWISKMRMQVFAGEFHSLYLVNTLWCPGDIEHFTSSNVILLAHTMWTMKIYQPQRKSRIKRSLAHFATSFVLIYAVLISKLRWANHKDNLFPA</sequence>
<dbReference type="AlphaFoldDB" id="A0A1L9VL51"/>
<keyword evidence="1" id="KW-0812">Transmembrane</keyword>
<evidence type="ECO:0000313" key="3">
    <source>
        <dbReference type="Proteomes" id="UP000184300"/>
    </source>
</evidence>
<proteinExistence type="predicted"/>
<gene>
    <name evidence="2" type="ORF">ASPGLDRAFT_1460804</name>
</gene>
<evidence type="ECO:0000313" key="2">
    <source>
        <dbReference type="EMBL" id="OJJ84657.1"/>
    </source>
</evidence>
<feature type="transmembrane region" description="Helical" evidence="1">
    <location>
        <begin position="72"/>
        <end position="92"/>
    </location>
</feature>
<dbReference type="VEuPathDB" id="FungiDB:ASPGLDRAFT_1460804"/>
<dbReference type="GeneID" id="34458136"/>
<evidence type="ECO:0000256" key="1">
    <source>
        <dbReference type="SAM" id="Phobius"/>
    </source>
</evidence>
<name>A0A1L9VL51_ASPGL</name>
<keyword evidence="1" id="KW-1133">Transmembrane helix</keyword>
<dbReference type="RefSeq" id="XP_022401355.1">
    <property type="nucleotide sequence ID" value="XM_022541875.1"/>
</dbReference>
<keyword evidence="1" id="KW-0472">Membrane</keyword>
<organism evidence="2 3">
    <name type="scientific">Aspergillus glaucus CBS 516.65</name>
    <dbReference type="NCBI Taxonomy" id="1160497"/>
    <lineage>
        <taxon>Eukaryota</taxon>
        <taxon>Fungi</taxon>
        <taxon>Dikarya</taxon>
        <taxon>Ascomycota</taxon>
        <taxon>Pezizomycotina</taxon>
        <taxon>Eurotiomycetes</taxon>
        <taxon>Eurotiomycetidae</taxon>
        <taxon>Eurotiales</taxon>
        <taxon>Aspergillaceae</taxon>
        <taxon>Aspergillus</taxon>
        <taxon>Aspergillus subgen. Aspergillus</taxon>
    </lineage>
</organism>
<protein>
    <submittedName>
        <fullName evidence="2">Uncharacterized protein</fullName>
    </submittedName>
</protein>
<reference evidence="3" key="1">
    <citation type="journal article" date="2017" name="Genome Biol.">
        <title>Comparative genomics reveals high biological diversity and specific adaptations in the industrially and medically important fungal genus Aspergillus.</title>
        <authorList>
            <person name="de Vries R.P."/>
            <person name="Riley R."/>
            <person name="Wiebenga A."/>
            <person name="Aguilar-Osorio G."/>
            <person name="Amillis S."/>
            <person name="Uchima C.A."/>
            <person name="Anderluh G."/>
            <person name="Asadollahi M."/>
            <person name="Askin M."/>
            <person name="Barry K."/>
            <person name="Battaglia E."/>
            <person name="Bayram O."/>
            <person name="Benocci T."/>
            <person name="Braus-Stromeyer S.A."/>
            <person name="Caldana C."/>
            <person name="Canovas D."/>
            <person name="Cerqueira G.C."/>
            <person name="Chen F."/>
            <person name="Chen W."/>
            <person name="Choi C."/>
            <person name="Clum A."/>
            <person name="Dos Santos R.A."/>
            <person name="Damasio A.R."/>
            <person name="Diallinas G."/>
            <person name="Emri T."/>
            <person name="Fekete E."/>
            <person name="Flipphi M."/>
            <person name="Freyberg S."/>
            <person name="Gallo A."/>
            <person name="Gournas C."/>
            <person name="Habgood R."/>
            <person name="Hainaut M."/>
            <person name="Harispe M.L."/>
            <person name="Henrissat B."/>
            <person name="Hilden K.S."/>
            <person name="Hope R."/>
            <person name="Hossain A."/>
            <person name="Karabika E."/>
            <person name="Karaffa L."/>
            <person name="Karanyi Z."/>
            <person name="Krasevec N."/>
            <person name="Kuo A."/>
            <person name="Kusch H."/>
            <person name="LaButti K."/>
            <person name="Lagendijk E.L."/>
            <person name="Lapidus A."/>
            <person name="Levasseur A."/>
            <person name="Lindquist E."/>
            <person name="Lipzen A."/>
            <person name="Logrieco A.F."/>
            <person name="MacCabe A."/>
            <person name="Maekelae M.R."/>
            <person name="Malavazi I."/>
            <person name="Melin P."/>
            <person name="Meyer V."/>
            <person name="Mielnichuk N."/>
            <person name="Miskei M."/>
            <person name="Molnar A.P."/>
            <person name="Mule G."/>
            <person name="Ngan C.Y."/>
            <person name="Orejas M."/>
            <person name="Orosz E."/>
            <person name="Ouedraogo J.P."/>
            <person name="Overkamp K.M."/>
            <person name="Park H.-S."/>
            <person name="Perrone G."/>
            <person name="Piumi F."/>
            <person name="Punt P.J."/>
            <person name="Ram A.F."/>
            <person name="Ramon A."/>
            <person name="Rauscher S."/>
            <person name="Record E."/>
            <person name="Riano-Pachon D.M."/>
            <person name="Robert V."/>
            <person name="Roehrig J."/>
            <person name="Ruller R."/>
            <person name="Salamov A."/>
            <person name="Salih N.S."/>
            <person name="Samson R.A."/>
            <person name="Sandor E."/>
            <person name="Sanguinetti M."/>
            <person name="Schuetze T."/>
            <person name="Sepcic K."/>
            <person name="Shelest E."/>
            <person name="Sherlock G."/>
            <person name="Sophianopoulou V."/>
            <person name="Squina F.M."/>
            <person name="Sun H."/>
            <person name="Susca A."/>
            <person name="Todd R.B."/>
            <person name="Tsang A."/>
            <person name="Unkles S.E."/>
            <person name="van de Wiele N."/>
            <person name="van Rossen-Uffink D."/>
            <person name="Oliveira J.V."/>
            <person name="Vesth T.C."/>
            <person name="Visser J."/>
            <person name="Yu J.-H."/>
            <person name="Zhou M."/>
            <person name="Andersen M.R."/>
            <person name="Archer D.B."/>
            <person name="Baker S.E."/>
            <person name="Benoit I."/>
            <person name="Brakhage A.A."/>
            <person name="Braus G.H."/>
            <person name="Fischer R."/>
            <person name="Frisvad J.C."/>
            <person name="Goldman G.H."/>
            <person name="Houbraken J."/>
            <person name="Oakley B."/>
            <person name="Pocsi I."/>
            <person name="Scazzocchio C."/>
            <person name="Seiboth B."/>
            <person name="vanKuyk P.A."/>
            <person name="Wortman J."/>
            <person name="Dyer P.S."/>
            <person name="Grigoriev I.V."/>
        </authorList>
    </citation>
    <scope>NUCLEOTIDE SEQUENCE [LARGE SCALE GENOMIC DNA]</scope>
    <source>
        <strain evidence="3">CBS 516.65</strain>
    </source>
</reference>
<keyword evidence="3" id="KW-1185">Reference proteome</keyword>
<accession>A0A1L9VL51</accession>
<dbReference type="Proteomes" id="UP000184300">
    <property type="component" value="Unassembled WGS sequence"/>
</dbReference>
<dbReference type="EMBL" id="KV878896">
    <property type="protein sequence ID" value="OJJ84657.1"/>
    <property type="molecule type" value="Genomic_DNA"/>
</dbReference>